<dbReference type="Proteomes" id="UP000054350">
    <property type="component" value="Unassembled WGS sequence"/>
</dbReference>
<feature type="compositionally biased region" description="Acidic residues" evidence="5">
    <location>
        <begin position="689"/>
        <end position="741"/>
    </location>
</feature>
<evidence type="ECO:0000256" key="4">
    <source>
        <dbReference type="ARBA" id="ARBA00023242"/>
    </source>
</evidence>
<evidence type="ECO:0000256" key="3">
    <source>
        <dbReference type="ARBA" id="ARBA00023204"/>
    </source>
</evidence>
<dbReference type="InterPro" id="IPR022043">
    <property type="entry name" value="CAF1A_DD"/>
</dbReference>
<evidence type="ECO:0000259" key="6">
    <source>
        <dbReference type="Pfam" id="PF12253"/>
    </source>
</evidence>
<evidence type="ECO:0000313" key="8">
    <source>
        <dbReference type="Proteomes" id="UP000054350"/>
    </source>
</evidence>
<name>A0A0L0T6D5_ALLM3</name>
<organism evidence="7 8">
    <name type="scientific">Allomyces macrogynus (strain ATCC 38327)</name>
    <name type="common">Allomyces javanicus var. macrogynus</name>
    <dbReference type="NCBI Taxonomy" id="578462"/>
    <lineage>
        <taxon>Eukaryota</taxon>
        <taxon>Fungi</taxon>
        <taxon>Fungi incertae sedis</taxon>
        <taxon>Blastocladiomycota</taxon>
        <taxon>Blastocladiomycetes</taxon>
        <taxon>Blastocladiales</taxon>
        <taxon>Blastocladiaceae</taxon>
        <taxon>Allomyces</taxon>
    </lineage>
</organism>
<evidence type="ECO:0000256" key="2">
    <source>
        <dbReference type="ARBA" id="ARBA00022763"/>
    </source>
</evidence>
<dbReference type="AlphaFoldDB" id="A0A0L0T6D5"/>
<protein>
    <recommendedName>
        <fullName evidence="6">Chromatin assembly factor 1 subunit A dimerization domain-containing protein</fullName>
    </recommendedName>
</protein>
<evidence type="ECO:0000313" key="7">
    <source>
        <dbReference type="EMBL" id="KNE70104.1"/>
    </source>
</evidence>
<feature type="region of interest" description="Disordered" evidence="5">
    <location>
        <begin position="183"/>
        <end position="303"/>
    </location>
</feature>
<reference evidence="7 8" key="1">
    <citation type="submission" date="2009-11" db="EMBL/GenBank/DDBJ databases">
        <title>Annotation of Allomyces macrogynus ATCC 38327.</title>
        <authorList>
            <consortium name="The Broad Institute Genome Sequencing Platform"/>
            <person name="Russ C."/>
            <person name="Cuomo C."/>
            <person name="Burger G."/>
            <person name="Gray M.W."/>
            <person name="Holland P.W.H."/>
            <person name="King N."/>
            <person name="Lang F.B.F."/>
            <person name="Roger A.J."/>
            <person name="Ruiz-Trillo I."/>
            <person name="Young S.K."/>
            <person name="Zeng Q."/>
            <person name="Gargeya S."/>
            <person name="Fitzgerald M."/>
            <person name="Haas B."/>
            <person name="Abouelleil A."/>
            <person name="Alvarado L."/>
            <person name="Arachchi H.M."/>
            <person name="Berlin A."/>
            <person name="Chapman S.B."/>
            <person name="Gearin G."/>
            <person name="Goldberg J."/>
            <person name="Griggs A."/>
            <person name="Gujja S."/>
            <person name="Hansen M."/>
            <person name="Heiman D."/>
            <person name="Howarth C."/>
            <person name="Larimer J."/>
            <person name="Lui A."/>
            <person name="MacDonald P.J.P."/>
            <person name="McCowen C."/>
            <person name="Montmayeur A."/>
            <person name="Murphy C."/>
            <person name="Neiman D."/>
            <person name="Pearson M."/>
            <person name="Priest M."/>
            <person name="Roberts A."/>
            <person name="Saif S."/>
            <person name="Shea T."/>
            <person name="Sisk P."/>
            <person name="Stolte C."/>
            <person name="Sykes S."/>
            <person name="Wortman J."/>
            <person name="Nusbaum C."/>
            <person name="Birren B."/>
        </authorList>
    </citation>
    <scope>NUCLEOTIDE SEQUENCE [LARGE SCALE GENOMIC DNA]</scope>
    <source>
        <strain evidence="7 8">ATCC 38327</strain>
    </source>
</reference>
<dbReference type="Pfam" id="PF12253">
    <property type="entry name" value="CAF1A_dimeriz"/>
    <property type="match status" value="1"/>
</dbReference>
<dbReference type="STRING" id="578462.A0A0L0T6D5"/>
<comment type="subcellular location">
    <subcellularLocation>
        <location evidence="1">Nucleus</location>
    </subcellularLocation>
</comment>
<keyword evidence="2" id="KW-0227">DNA damage</keyword>
<evidence type="ECO:0000256" key="1">
    <source>
        <dbReference type="ARBA" id="ARBA00004123"/>
    </source>
</evidence>
<feature type="compositionally biased region" description="Low complexity" evidence="5">
    <location>
        <begin position="835"/>
        <end position="853"/>
    </location>
</feature>
<feature type="region of interest" description="Disordered" evidence="5">
    <location>
        <begin position="664"/>
        <end position="885"/>
    </location>
</feature>
<dbReference type="GO" id="GO:0005634">
    <property type="term" value="C:nucleus"/>
    <property type="evidence" value="ECO:0007669"/>
    <property type="project" value="UniProtKB-SubCell"/>
</dbReference>
<feature type="compositionally biased region" description="Basic and acidic residues" evidence="5">
    <location>
        <begin position="233"/>
        <end position="303"/>
    </location>
</feature>
<reference evidence="8" key="2">
    <citation type="submission" date="2009-11" db="EMBL/GenBank/DDBJ databases">
        <title>The Genome Sequence of Allomyces macrogynus strain ATCC 38327.</title>
        <authorList>
            <consortium name="The Broad Institute Genome Sequencing Platform"/>
            <person name="Russ C."/>
            <person name="Cuomo C."/>
            <person name="Shea T."/>
            <person name="Young S.K."/>
            <person name="Zeng Q."/>
            <person name="Koehrsen M."/>
            <person name="Haas B."/>
            <person name="Borodovsky M."/>
            <person name="Guigo R."/>
            <person name="Alvarado L."/>
            <person name="Berlin A."/>
            <person name="Borenstein D."/>
            <person name="Chen Z."/>
            <person name="Engels R."/>
            <person name="Freedman E."/>
            <person name="Gellesch M."/>
            <person name="Goldberg J."/>
            <person name="Griggs A."/>
            <person name="Gujja S."/>
            <person name="Heiman D."/>
            <person name="Hepburn T."/>
            <person name="Howarth C."/>
            <person name="Jen D."/>
            <person name="Larson L."/>
            <person name="Lewis B."/>
            <person name="Mehta T."/>
            <person name="Park D."/>
            <person name="Pearson M."/>
            <person name="Roberts A."/>
            <person name="Saif S."/>
            <person name="Shenoy N."/>
            <person name="Sisk P."/>
            <person name="Stolte C."/>
            <person name="Sykes S."/>
            <person name="Walk T."/>
            <person name="White J."/>
            <person name="Yandava C."/>
            <person name="Burger G."/>
            <person name="Gray M.W."/>
            <person name="Holland P.W.H."/>
            <person name="King N."/>
            <person name="Lang F.B.F."/>
            <person name="Roger A.J."/>
            <person name="Ruiz-Trillo I."/>
            <person name="Lander E."/>
            <person name="Nusbaum C."/>
        </authorList>
    </citation>
    <scope>NUCLEOTIDE SEQUENCE [LARGE SCALE GENOMIC DNA]</scope>
    <source>
        <strain evidence="8">ATCC 38327</strain>
    </source>
</reference>
<dbReference type="PANTHER" id="PTHR15272">
    <property type="entry name" value="CHROMATIN ASSEMBLY FACTOR 1 SUBUNIT A CAF-1 SUBUNIT A"/>
    <property type="match status" value="1"/>
</dbReference>
<dbReference type="EMBL" id="GG745364">
    <property type="protein sequence ID" value="KNE70104.1"/>
    <property type="molecule type" value="Genomic_DNA"/>
</dbReference>
<proteinExistence type="predicted"/>
<feature type="region of interest" description="Disordered" evidence="5">
    <location>
        <begin position="555"/>
        <end position="580"/>
    </location>
</feature>
<keyword evidence="8" id="KW-1185">Reference proteome</keyword>
<feature type="region of interest" description="Disordered" evidence="5">
    <location>
        <begin position="452"/>
        <end position="479"/>
    </location>
</feature>
<dbReference type="eggNOG" id="KOG4364">
    <property type="taxonomic scope" value="Eukaryota"/>
</dbReference>
<feature type="compositionally biased region" description="Low complexity" evidence="5">
    <location>
        <begin position="742"/>
        <end position="761"/>
    </location>
</feature>
<gene>
    <name evidence="7" type="ORF">AMAG_15082</name>
</gene>
<keyword evidence="4" id="KW-0539">Nucleus</keyword>
<feature type="compositionally biased region" description="Low complexity" evidence="5">
    <location>
        <begin position="794"/>
        <end position="817"/>
    </location>
</feature>
<accession>A0A0L0T6D5</accession>
<feature type="compositionally biased region" description="Low complexity" evidence="5">
    <location>
        <begin position="183"/>
        <end position="225"/>
    </location>
</feature>
<dbReference type="GO" id="GO:0006281">
    <property type="term" value="P:DNA repair"/>
    <property type="evidence" value="ECO:0007669"/>
    <property type="project" value="UniProtKB-KW"/>
</dbReference>
<dbReference type="VEuPathDB" id="FungiDB:AMAG_15082"/>
<dbReference type="OrthoDB" id="440676at2759"/>
<dbReference type="PANTHER" id="PTHR15272:SF0">
    <property type="entry name" value="CHROMATIN ASSEMBLY FACTOR 1 SUBUNIT A"/>
    <property type="match status" value="1"/>
</dbReference>
<evidence type="ECO:0000256" key="5">
    <source>
        <dbReference type="SAM" id="MobiDB-lite"/>
    </source>
</evidence>
<feature type="domain" description="Chromatin assembly factor 1 subunit A dimerization" evidence="6">
    <location>
        <begin position="408"/>
        <end position="480"/>
    </location>
</feature>
<feature type="compositionally biased region" description="Low complexity" evidence="5">
    <location>
        <begin position="769"/>
        <end position="780"/>
    </location>
</feature>
<dbReference type="GO" id="GO:0006334">
    <property type="term" value="P:nucleosome assembly"/>
    <property type="evidence" value="ECO:0007669"/>
    <property type="project" value="TreeGrafter"/>
</dbReference>
<keyword evidence="3" id="KW-0234">DNA repair</keyword>
<dbReference type="GO" id="GO:0033186">
    <property type="term" value="C:CAF-1 complex"/>
    <property type="evidence" value="ECO:0007669"/>
    <property type="project" value="TreeGrafter"/>
</dbReference>
<sequence>MATTKPPTGAPACTSRLVDLRSSAEIALPCFLFMTWIESPPPAQTSTKDAEAMDVDVVVLDGDDDDDSELKVPRLELVVTDGSAWYACELSRAEVLKHRPEFSTIDEFLGDVQSHLHLHPTTPGPAAAVQFRVEKAGTGVRVTASTSGKSSTVLIDAQLPTTTDTAPHLIAVLAHAASLPQRPVAPTATTAPLPATQRTTTSTAATPRASKPSASSTPRATPASRKSATSTAVDKELQRQKKEEEKLAKERAKEEERLAKELAREEERMRKEQEKQQKIREREEAKERARVEKERAKAEKDKKAGNTAMMDMFVKRAKPAQPAHAATAASGVAGAPATGQRDFDRIFTDFQPRRGVSVAPINFFVPDEHKVAMENLRTPLFHPAPITVRLQNPDQFDDPHTLPPHTFKLLKFHEDRRPAFWGTWSKTSSVISARRPLARDPAVLDYEYDSEAEWDDEDVDGEEIRSDEDDEDDEEMGVDDDDEAAWLVDDVGDASDTVEVATNSAADVRKRVPRKLEPVVIEATVTTGPWECPHPALDPFRAIFLTAGMTSFDPRPPPATLVGGPSAPTTTAGPHSAGRKPAAFPEEHMVKFVKVVHQNTNGVSKIVDELRATPEFASTPKTQLEARLKQIAVKEKRHQSTRPCFYVRDEVLAEHGLAGPRASPIPPAASALTGSSVGSLPAPAPSDAMDVDGTDENAEDVDADDDGESIGLDSEDDDDDEDEEEDEDEEDEDDGFFDVDDGSPARASASSAAVATAAPGSPSKPVPSTPSKAAPTAPAVNQTTQSKYGPSTLAVARATPAKAAPSAPTSVTPTAKPSNIDVGVISDNEDDAVDADFAAPPLSSPRSPLFASPPALPPPAATPVKRNREPDSPTQQSHAKKPRLVPVVEIKVPARKLASSSTSSTPTVQAKLAWPTVTKSAAAAASPSVGKLLKKALDLPHLPEPHDGVTDVVAIVTHIADHAVVSDETSKLLRALGSWQDKCRDSAAIATHKRLVPEVFTRVFASNDVACIKNLFRLVANLFKTDDAEEVTQRIVENEQVMAEIDRVARPGADEAMLNYAATLLAQLAKHRLCEDVARFWTLVQETEARMTVPVKLMDGVDILQATRHYSAQTLDVLLHRFPAWVADVEYELLAKELAQTLEERKDLPAYESCRLEMERCLGKLPALLYAENEEEREDN</sequence>